<comment type="cofactor">
    <cofactor evidence="1">
        <name>Mg(2+)</name>
        <dbReference type="ChEBI" id="CHEBI:18420"/>
    </cofactor>
</comment>
<evidence type="ECO:0000256" key="14">
    <source>
        <dbReference type="ARBA" id="ARBA00048679"/>
    </source>
</evidence>
<evidence type="ECO:0000259" key="17">
    <source>
        <dbReference type="PROSITE" id="PS50011"/>
    </source>
</evidence>
<dbReference type="FunFam" id="3.30.200.20:FF:000315">
    <property type="entry name" value="Calcium-dependent protein kinase 3"/>
    <property type="match status" value="1"/>
</dbReference>
<proteinExistence type="inferred from homology"/>
<evidence type="ECO:0000313" key="18">
    <source>
        <dbReference type="EMBL" id="OMJ84731.1"/>
    </source>
</evidence>
<comment type="similarity">
    <text evidence="12">Belongs to the protein kinase superfamily. Ser/Thr protein kinase family. CDPK subfamily.</text>
</comment>
<evidence type="ECO:0000256" key="7">
    <source>
        <dbReference type="ARBA" id="ARBA00022737"/>
    </source>
</evidence>
<evidence type="ECO:0000256" key="6">
    <source>
        <dbReference type="ARBA" id="ARBA00022723"/>
    </source>
</evidence>
<evidence type="ECO:0000256" key="11">
    <source>
        <dbReference type="ARBA" id="ARBA00022840"/>
    </source>
</evidence>
<comment type="catalytic activity">
    <reaction evidence="13">
        <text>L-threonyl-[protein] + ATP = O-phospho-L-threonyl-[protein] + ADP + H(+)</text>
        <dbReference type="Rhea" id="RHEA:46608"/>
        <dbReference type="Rhea" id="RHEA-COMP:11060"/>
        <dbReference type="Rhea" id="RHEA-COMP:11605"/>
        <dbReference type="ChEBI" id="CHEBI:15378"/>
        <dbReference type="ChEBI" id="CHEBI:30013"/>
        <dbReference type="ChEBI" id="CHEBI:30616"/>
        <dbReference type="ChEBI" id="CHEBI:61977"/>
        <dbReference type="ChEBI" id="CHEBI:456216"/>
        <dbReference type="EC" id="2.7.11.1"/>
    </reaction>
</comment>
<protein>
    <recommendedName>
        <fullName evidence="3">non-specific serine/threonine protein kinase</fullName>
        <ecNumber evidence="3">2.7.11.1</ecNumber>
    </recommendedName>
</protein>
<evidence type="ECO:0000256" key="12">
    <source>
        <dbReference type="ARBA" id="ARBA00024334"/>
    </source>
</evidence>
<keyword evidence="11 15" id="KW-0067">ATP-binding</keyword>
<dbReference type="GO" id="GO:0046872">
    <property type="term" value="F:metal ion binding"/>
    <property type="evidence" value="ECO:0007669"/>
    <property type="project" value="UniProtKB-KW"/>
</dbReference>
<dbReference type="SMART" id="SM00220">
    <property type="entry name" value="S_TKc"/>
    <property type="match status" value="1"/>
</dbReference>
<evidence type="ECO:0000256" key="8">
    <source>
        <dbReference type="ARBA" id="ARBA00022741"/>
    </source>
</evidence>
<dbReference type="Pfam" id="PF00069">
    <property type="entry name" value="Pkinase"/>
    <property type="match status" value="1"/>
</dbReference>
<dbReference type="AlphaFoldDB" id="A0A1R2C6X4"/>
<dbReference type="PROSITE" id="PS00107">
    <property type="entry name" value="PROTEIN_KINASE_ATP"/>
    <property type="match status" value="1"/>
</dbReference>
<dbReference type="OrthoDB" id="40902at2759"/>
<keyword evidence="8 15" id="KW-0547">Nucleotide-binding</keyword>
<dbReference type="InterPro" id="IPR011009">
    <property type="entry name" value="Kinase-like_dom_sf"/>
</dbReference>
<evidence type="ECO:0000256" key="13">
    <source>
        <dbReference type="ARBA" id="ARBA00047899"/>
    </source>
</evidence>
<keyword evidence="9" id="KW-0418">Kinase</keyword>
<dbReference type="PANTHER" id="PTHR24347">
    <property type="entry name" value="SERINE/THREONINE-PROTEIN KINASE"/>
    <property type="match status" value="1"/>
</dbReference>
<gene>
    <name evidence="18" type="ORF">SteCoe_14122</name>
</gene>
<feature type="domain" description="Protein kinase" evidence="17">
    <location>
        <begin position="14"/>
        <end position="270"/>
    </location>
</feature>
<keyword evidence="5" id="KW-0808">Transferase</keyword>
<evidence type="ECO:0000256" key="5">
    <source>
        <dbReference type="ARBA" id="ARBA00022679"/>
    </source>
</evidence>
<reference evidence="18 19" key="1">
    <citation type="submission" date="2016-11" db="EMBL/GenBank/DDBJ databases">
        <title>The macronuclear genome of Stentor coeruleus: a giant cell with tiny introns.</title>
        <authorList>
            <person name="Slabodnick M."/>
            <person name="Ruby J.G."/>
            <person name="Reiff S.B."/>
            <person name="Swart E.C."/>
            <person name="Gosai S."/>
            <person name="Prabakaran S."/>
            <person name="Witkowska E."/>
            <person name="Larue G.E."/>
            <person name="Fisher S."/>
            <person name="Freeman R.M."/>
            <person name="Gunawardena J."/>
            <person name="Chu W."/>
            <person name="Stover N.A."/>
            <person name="Gregory B.D."/>
            <person name="Nowacki M."/>
            <person name="Derisi J."/>
            <person name="Roy S.W."/>
            <person name="Marshall W.F."/>
            <person name="Sood P."/>
        </authorList>
    </citation>
    <scope>NUCLEOTIDE SEQUENCE [LARGE SCALE GENOMIC DNA]</scope>
    <source>
        <strain evidence="18">WM001</strain>
    </source>
</reference>
<dbReference type="CDD" id="cd05117">
    <property type="entry name" value="STKc_CAMK"/>
    <property type="match status" value="1"/>
</dbReference>
<name>A0A1R2C6X4_9CILI</name>
<evidence type="ECO:0000256" key="3">
    <source>
        <dbReference type="ARBA" id="ARBA00012513"/>
    </source>
</evidence>
<accession>A0A1R2C6X4</accession>
<comment type="caution">
    <text evidence="18">The sequence shown here is derived from an EMBL/GenBank/DDBJ whole genome shotgun (WGS) entry which is preliminary data.</text>
</comment>
<evidence type="ECO:0000256" key="10">
    <source>
        <dbReference type="ARBA" id="ARBA00022837"/>
    </source>
</evidence>
<evidence type="ECO:0000256" key="1">
    <source>
        <dbReference type="ARBA" id="ARBA00001946"/>
    </source>
</evidence>
<keyword evidence="10" id="KW-0106">Calcium</keyword>
<dbReference type="Proteomes" id="UP000187209">
    <property type="component" value="Unassembled WGS sequence"/>
</dbReference>
<keyword evidence="6" id="KW-0479">Metal-binding</keyword>
<keyword evidence="7" id="KW-0677">Repeat</keyword>
<dbReference type="GO" id="GO:0004674">
    <property type="term" value="F:protein serine/threonine kinase activity"/>
    <property type="evidence" value="ECO:0007669"/>
    <property type="project" value="UniProtKB-KW"/>
</dbReference>
<dbReference type="InterPro" id="IPR000719">
    <property type="entry name" value="Prot_kinase_dom"/>
</dbReference>
<dbReference type="InterPro" id="IPR008271">
    <property type="entry name" value="Ser/Thr_kinase_AS"/>
</dbReference>
<dbReference type="InterPro" id="IPR017441">
    <property type="entry name" value="Protein_kinase_ATP_BS"/>
</dbReference>
<comment type="subunit">
    <text evidence="2">Monomer.</text>
</comment>
<dbReference type="Gene3D" id="1.10.510.10">
    <property type="entry name" value="Transferase(Phosphotransferase) domain 1"/>
    <property type="match status" value="1"/>
</dbReference>
<dbReference type="PROSITE" id="PS00108">
    <property type="entry name" value="PROTEIN_KINASE_ST"/>
    <property type="match status" value="1"/>
</dbReference>
<comment type="catalytic activity">
    <reaction evidence="14">
        <text>L-seryl-[protein] + ATP = O-phospho-L-seryl-[protein] + ADP + H(+)</text>
        <dbReference type="Rhea" id="RHEA:17989"/>
        <dbReference type="Rhea" id="RHEA-COMP:9863"/>
        <dbReference type="Rhea" id="RHEA-COMP:11604"/>
        <dbReference type="ChEBI" id="CHEBI:15378"/>
        <dbReference type="ChEBI" id="CHEBI:29999"/>
        <dbReference type="ChEBI" id="CHEBI:30616"/>
        <dbReference type="ChEBI" id="CHEBI:83421"/>
        <dbReference type="ChEBI" id="CHEBI:456216"/>
        <dbReference type="EC" id="2.7.11.1"/>
    </reaction>
</comment>
<evidence type="ECO:0000256" key="16">
    <source>
        <dbReference type="RuleBase" id="RU000304"/>
    </source>
</evidence>
<dbReference type="EMBL" id="MPUH01000260">
    <property type="protein sequence ID" value="OMJ84731.1"/>
    <property type="molecule type" value="Genomic_DNA"/>
</dbReference>
<dbReference type="EC" id="2.7.11.1" evidence="3"/>
<dbReference type="SUPFAM" id="SSF56112">
    <property type="entry name" value="Protein kinase-like (PK-like)"/>
    <property type="match status" value="1"/>
</dbReference>
<keyword evidence="19" id="KW-1185">Reference proteome</keyword>
<evidence type="ECO:0000256" key="9">
    <source>
        <dbReference type="ARBA" id="ARBA00022777"/>
    </source>
</evidence>
<dbReference type="PROSITE" id="PS50011">
    <property type="entry name" value="PROTEIN_KINASE_DOM"/>
    <property type="match status" value="1"/>
</dbReference>
<evidence type="ECO:0000256" key="2">
    <source>
        <dbReference type="ARBA" id="ARBA00011245"/>
    </source>
</evidence>
<keyword evidence="4 16" id="KW-0723">Serine/threonine-protein kinase</keyword>
<dbReference type="Gene3D" id="3.30.200.20">
    <property type="entry name" value="Phosphorylase Kinase, domain 1"/>
    <property type="match status" value="1"/>
</dbReference>
<dbReference type="FunFam" id="1.10.510.10:FF:000571">
    <property type="entry name" value="Maternal embryonic leucine zipper kinase"/>
    <property type="match status" value="1"/>
</dbReference>
<dbReference type="GO" id="GO:0005524">
    <property type="term" value="F:ATP binding"/>
    <property type="evidence" value="ECO:0007669"/>
    <property type="project" value="UniProtKB-UniRule"/>
</dbReference>
<evidence type="ECO:0000256" key="4">
    <source>
        <dbReference type="ARBA" id="ARBA00022527"/>
    </source>
</evidence>
<evidence type="ECO:0000256" key="15">
    <source>
        <dbReference type="PROSITE-ProRule" id="PRU10141"/>
    </source>
</evidence>
<organism evidence="18 19">
    <name type="scientific">Stentor coeruleus</name>
    <dbReference type="NCBI Taxonomy" id="5963"/>
    <lineage>
        <taxon>Eukaryota</taxon>
        <taxon>Sar</taxon>
        <taxon>Alveolata</taxon>
        <taxon>Ciliophora</taxon>
        <taxon>Postciliodesmatophora</taxon>
        <taxon>Heterotrichea</taxon>
        <taxon>Heterotrichida</taxon>
        <taxon>Stentoridae</taxon>
        <taxon>Stentor</taxon>
    </lineage>
</organism>
<evidence type="ECO:0000313" key="19">
    <source>
        <dbReference type="Proteomes" id="UP000187209"/>
    </source>
</evidence>
<feature type="binding site" evidence="15">
    <location>
        <position position="43"/>
    </location>
    <ligand>
        <name>ATP</name>
        <dbReference type="ChEBI" id="CHEBI:30616"/>
    </ligand>
</feature>
<sequence length="273" mass="32061">MYSNSKPKRLQDNYRIGKVLGSGTFGIVRQATHKKTSQEYAVKIFPKSALYKEMLSESLKNEIEILKNLDHPNIIKIFDDFEDQKHFYFIMEKCQGGDLNSLIPKKNFFTEVFIVKILKQLLSALSYLHDNNIVHRDIKLENILFLKDKDYEKIKIIDFGVAQYYQDNKFMTVSVGTLLYTAPEVLEQRYNEKCDLWSCGVVAYVLICGVLPFLGKNDYEIVGKIKRCQVNWDEEIWGRYGWEAKDFVMRLLCEDSRRMTARQALEHEFLNSF</sequence>